<dbReference type="AlphaFoldDB" id="A0A248JWD2"/>
<gene>
    <name evidence="1" type="ORF">Y958_19395</name>
</gene>
<accession>A0A248JWD2</accession>
<protein>
    <submittedName>
        <fullName evidence="1">Uncharacterized protein</fullName>
    </submittedName>
</protein>
<name>A0A248JWD2_9PROT</name>
<evidence type="ECO:0000313" key="2">
    <source>
        <dbReference type="Proteomes" id="UP000197153"/>
    </source>
</evidence>
<dbReference type="EMBL" id="CP022111">
    <property type="protein sequence ID" value="ASG23033.1"/>
    <property type="molecule type" value="Genomic_DNA"/>
</dbReference>
<keyword evidence="2" id="KW-1185">Reference proteome</keyword>
<proteinExistence type="predicted"/>
<dbReference type="KEGG" id="nao:Y958_19395"/>
<evidence type="ECO:0000313" key="1">
    <source>
        <dbReference type="EMBL" id="ASG23033.1"/>
    </source>
</evidence>
<organism evidence="1 2">
    <name type="scientific">Nitrospirillum viridazoti CBAmc</name>
    <dbReference type="NCBI Taxonomy" id="1441467"/>
    <lineage>
        <taxon>Bacteria</taxon>
        <taxon>Pseudomonadati</taxon>
        <taxon>Pseudomonadota</taxon>
        <taxon>Alphaproteobacteria</taxon>
        <taxon>Rhodospirillales</taxon>
        <taxon>Azospirillaceae</taxon>
        <taxon>Nitrospirillum</taxon>
        <taxon>Nitrospirillum viridazoti</taxon>
    </lineage>
</organism>
<reference evidence="1 2" key="1">
    <citation type="submission" date="2017-06" db="EMBL/GenBank/DDBJ databases">
        <title>Complete genome sequence of Nitrospirillum amazonense strain CBAmC, an endophytic nitrogen-fixing and plant growth-promoting bacterium, isolated from sugarcane.</title>
        <authorList>
            <person name="Schwab S."/>
            <person name="dos Santos Teixeira K.R."/>
            <person name="Simoes Araujo J.L."/>
            <person name="Soares Vidal M."/>
            <person name="Borges de Freitas H.R."/>
            <person name="Rivello Crivelaro A.L."/>
            <person name="Bueno de Camargo Nunes A."/>
            <person name="dos Santos C.M."/>
            <person name="Palmeira da Silva Rosa D."/>
            <person name="da Silva Padilha D."/>
            <person name="da Silva E."/>
            <person name="Araujo Terra L."/>
            <person name="Soares Mendes V."/>
            <person name="Farinelli L."/>
            <person name="Magalhaes Cruz L."/>
            <person name="Baldani J.I."/>
        </authorList>
    </citation>
    <scope>NUCLEOTIDE SEQUENCE [LARGE SCALE GENOMIC DNA]</scope>
    <source>
        <strain evidence="1 2">CBAmC</strain>
    </source>
</reference>
<sequence>MVEGETVRALILTILLGVGLSTIAQARAAPSDDWGDVPVPASATVRLGRDARGNETREITYAGGVVARQWRDGSGKPQTMVEDRSGHGAVLCLREIYIGLREDLDICRQDGDDALRRVMDEGLDRIDDFVVANSLTPITKDALRATEETRLKKQRDAAALRGPEAQAKICGGGDAQRMLGGLRSASLDKLRAELAAALSVPRPPVSNPCL</sequence>
<dbReference type="Proteomes" id="UP000197153">
    <property type="component" value="Chromosome 2"/>
</dbReference>